<dbReference type="SUPFAM" id="SSF55961">
    <property type="entry name" value="Bet v1-like"/>
    <property type="match status" value="1"/>
</dbReference>
<name>A0A089M111_9BACL</name>
<dbReference type="InterPro" id="IPR013538">
    <property type="entry name" value="ASHA1/2-like_C"/>
</dbReference>
<gene>
    <name evidence="3" type="ORF">PSTEL_26255</name>
</gene>
<dbReference type="Pfam" id="PF08327">
    <property type="entry name" value="AHSA1"/>
    <property type="match status" value="1"/>
</dbReference>
<keyword evidence="4" id="KW-1185">Reference proteome</keyword>
<evidence type="ECO:0000313" key="3">
    <source>
        <dbReference type="EMBL" id="AIQ66095.1"/>
    </source>
</evidence>
<evidence type="ECO:0000256" key="1">
    <source>
        <dbReference type="ARBA" id="ARBA00006817"/>
    </source>
</evidence>
<dbReference type="KEGG" id="pste:PSTEL_26255"/>
<sequence>MTMNEMTVRVNGAELILERVFDAKRELVFKAFTEAEHLKHWWGPRGWELPVCKVDFRPGGTWHYCMKCVDEKQGDFFGMESWGKAVYGDIQEPERFIYTDYFSDAEGGIQEGLPPSEIEILFEEQGGLTKVISRSRFGSEEELRTVMEMGMEQGIRETWDRLAEHLAAIS</sequence>
<organism evidence="3 4">
    <name type="scientific">Paenibacillus stellifer</name>
    <dbReference type="NCBI Taxonomy" id="169760"/>
    <lineage>
        <taxon>Bacteria</taxon>
        <taxon>Bacillati</taxon>
        <taxon>Bacillota</taxon>
        <taxon>Bacilli</taxon>
        <taxon>Bacillales</taxon>
        <taxon>Paenibacillaceae</taxon>
        <taxon>Paenibacillus</taxon>
    </lineage>
</organism>
<reference evidence="3 4" key="1">
    <citation type="submission" date="2014-08" db="EMBL/GenBank/DDBJ databases">
        <title>Comparative genomics of the Paenibacillus odorifer group.</title>
        <authorList>
            <person name="den Bakker H.C."/>
            <person name="Tsai Y.-C."/>
            <person name="Martin N."/>
            <person name="Korlach J."/>
            <person name="Wiedmann M."/>
        </authorList>
    </citation>
    <scope>NUCLEOTIDE SEQUENCE [LARGE SCALE GENOMIC DNA]</scope>
    <source>
        <strain evidence="3 4">DSM 14472</strain>
    </source>
</reference>
<dbReference type="HOGENOM" id="CLU_108923_6_3_9"/>
<proteinExistence type="inferred from homology"/>
<feature type="domain" description="Activator of Hsp90 ATPase homologue 1/2-like C-terminal" evidence="2">
    <location>
        <begin position="22"/>
        <end position="166"/>
    </location>
</feature>
<accession>A0A089M111</accession>
<dbReference type="AlphaFoldDB" id="A0A089M111"/>
<comment type="similarity">
    <text evidence="1">Belongs to the AHA1 family.</text>
</comment>
<dbReference type="EMBL" id="CP009286">
    <property type="protein sequence ID" value="AIQ66095.1"/>
    <property type="molecule type" value="Genomic_DNA"/>
</dbReference>
<dbReference type="Proteomes" id="UP000029507">
    <property type="component" value="Chromosome"/>
</dbReference>
<dbReference type="RefSeq" id="WP_038699655.1">
    <property type="nucleotide sequence ID" value="NZ_CP009286.1"/>
</dbReference>
<dbReference type="STRING" id="169760.PSTEL_26255"/>
<dbReference type="Gene3D" id="3.30.530.20">
    <property type="match status" value="1"/>
</dbReference>
<evidence type="ECO:0000313" key="4">
    <source>
        <dbReference type="Proteomes" id="UP000029507"/>
    </source>
</evidence>
<protein>
    <submittedName>
        <fullName evidence="3">ATPase</fullName>
    </submittedName>
</protein>
<evidence type="ECO:0000259" key="2">
    <source>
        <dbReference type="Pfam" id="PF08327"/>
    </source>
</evidence>
<dbReference type="InterPro" id="IPR023393">
    <property type="entry name" value="START-like_dom_sf"/>
</dbReference>